<organism evidence="4 5">
    <name type="scientific">Mycena belliarum</name>
    <dbReference type="NCBI Taxonomy" id="1033014"/>
    <lineage>
        <taxon>Eukaryota</taxon>
        <taxon>Fungi</taxon>
        <taxon>Dikarya</taxon>
        <taxon>Basidiomycota</taxon>
        <taxon>Agaricomycotina</taxon>
        <taxon>Agaricomycetes</taxon>
        <taxon>Agaricomycetidae</taxon>
        <taxon>Agaricales</taxon>
        <taxon>Marasmiineae</taxon>
        <taxon>Mycenaceae</taxon>
        <taxon>Mycena</taxon>
    </lineage>
</organism>
<keyword evidence="1" id="KW-0507">mRNA processing</keyword>
<dbReference type="GO" id="GO:0008270">
    <property type="term" value="F:zinc ion binding"/>
    <property type="evidence" value="ECO:0007669"/>
    <property type="project" value="UniProtKB-KW"/>
</dbReference>
<dbReference type="InterPro" id="IPR036875">
    <property type="entry name" value="Znf_CCHC_sf"/>
</dbReference>
<dbReference type="SMART" id="SM00343">
    <property type="entry name" value="ZnF_C2HC"/>
    <property type="match status" value="2"/>
</dbReference>
<proteinExistence type="predicted"/>
<reference evidence="4" key="1">
    <citation type="submission" date="2023-03" db="EMBL/GenBank/DDBJ databases">
        <title>Massive genome expansion in bonnet fungi (Mycena s.s.) driven by repeated elements and novel gene families across ecological guilds.</title>
        <authorList>
            <consortium name="Lawrence Berkeley National Laboratory"/>
            <person name="Harder C.B."/>
            <person name="Miyauchi S."/>
            <person name="Viragh M."/>
            <person name="Kuo A."/>
            <person name="Thoen E."/>
            <person name="Andreopoulos B."/>
            <person name="Lu D."/>
            <person name="Skrede I."/>
            <person name="Drula E."/>
            <person name="Henrissat B."/>
            <person name="Morin E."/>
            <person name="Kohler A."/>
            <person name="Barry K."/>
            <person name="LaButti K."/>
            <person name="Morin E."/>
            <person name="Salamov A."/>
            <person name="Lipzen A."/>
            <person name="Mereny Z."/>
            <person name="Hegedus B."/>
            <person name="Baldrian P."/>
            <person name="Stursova M."/>
            <person name="Weitz H."/>
            <person name="Taylor A."/>
            <person name="Grigoriev I.V."/>
            <person name="Nagy L.G."/>
            <person name="Martin F."/>
            <person name="Kauserud H."/>
        </authorList>
    </citation>
    <scope>NUCLEOTIDE SEQUENCE</scope>
    <source>
        <strain evidence="4">CBHHK173m</strain>
    </source>
</reference>
<dbReference type="Proteomes" id="UP001222325">
    <property type="component" value="Unassembled WGS sequence"/>
</dbReference>
<keyword evidence="5" id="KW-1185">Reference proteome</keyword>
<comment type="caution">
    <text evidence="4">The sequence shown here is derived from an EMBL/GenBank/DDBJ whole genome shotgun (WGS) entry which is preliminary data.</text>
</comment>
<evidence type="ECO:0000256" key="2">
    <source>
        <dbReference type="PROSITE-ProRule" id="PRU00047"/>
    </source>
</evidence>
<sequence>MYSFRCGEEGHGLKDCPVPAKCFYCAQEGHILRDCPTRPPPPVKSDAAPAASA</sequence>
<dbReference type="Gene3D" id="4.10.60.10">
    <property type="entry name" value="Zinc finger, CCHC-type"/>
    <property type="match status" value="1"/>
</dbReference>
<keyword evidence="2" id="KW-0863">Zinc-finger</keyword>
<keyword evidence="2" id="KW-0862">Zinc</keyword>
<dbReference type="InterPro" id="IPR001878">
    <property type="entry name" value="Znf_CCHC"/>
</dbReference>
<evidence type="ECO:0000313" key="5">
    <source>
        <dbReference type="Proteomes" id="UP001222325"/>
    </source>
</evidence>
<dbReference type="SUPFAM" id="SSF57756">
    <property type="entry name" value="Retrovirus zinc finger-like domains"/>
    <property type="match status" value="1"/>
</dbReference>
<dbReference type="PROSITE" id="PS50158">
    <property type="entry name" value="ZF_CCHC"/>
    <property type="match status" value="1"/>
</dbReference>
<dbReference type="AlphaFoldDB" id="A0AAD6XIW1"/>
<gene>
    <name evidence="4" type="ORF">B0H15DRAFT_861527</name>
</gene>
<dbReference type="GO" id="GO:0006397">
    <property type="term" value="P:mRNA processing"/>
    <property type="evidence" value="ECO:0007669"/>
    <property type="project" value="UniProtKB-KW"/>
</dbReference>
<dbReference type="EMBL" id="JARJCN010000071">
    <property type="protein sequence ID" value="KAJ7077692.1"/>
    <property type="molecule type" value="Genomic_DNA"/>
</dbReference>
<dbReference type="Pfam" id="PF00098">
    <property type="entry name" value="zf-CCHC"/>
    <property type="match status" value="2"/>
</dbReference>
<dbReference type="GO" id="GO:0003676">
    <property type="term" value="F:nucleic acid binding"/>
    <property type="evidence" value="ECO:0007669"/>
    <property type="project" value="InterPro"/>
</dbReference>
<evidence type="ECO:0000313" key="4">
    <source>
        <dbReference type="EMBL" id="KAJ7077692.1"/>
    </source>
</evidence>
<accession>A0AAD6XIW1</accession>
<name>A0AAD6XIW1_9AGAR</name>
<evidence type="ECO:0000256" key="1">
    <source>
        <dbReference type="ARBA" id="ARBA00022664"/>
    </source>
</evidence>
<keyword evidence="2" id="KW-0479">Metal-binding</keyword>
<protein>
    <recommendedName>
        <fullName evidence="3">CCHC-type domain-containing protein</fullName>
    </recommendedName>
</protein>
<feature type="domain" description="CCHC-type" evidence="3">
    <location>
        <begin position="21"/>
        <end position="36"/>
    </location>
</feature>
<evidence type="ECO:0000259" key="3">
    <source>
        <dbReference type="PROSITE" id="PS50158"/>
    </source>
</evidence>